<keyword evidence="3" id="KW-1185">Reference proteome</keyword>
<organism evidence="2 3">
    <name type="scientific">Trichinella nativa</name>
    <dbReference type="NCBI Taxonomy" id="6335"/>
    <lineage>
        <taxon>Eukaryota</taxon>
        <taxon>Metazoa</taxon>
        <taxon>Ecdysozoa</taxon>
        <taxon>Nematoda</taxon>
        <taxon>Enoplea</taxon>
        <taxon>Dorylaimia</taxon>
        <taxon>Trichinellida</taxon>
        <taxon>Trichinellidae</taxon>
        <taxon>Trichinella</taxon>
    </lineage>
</organism>
<reference evidence="2 3" key="1">
    <citation type="submission" date="2015-05" db="EMBL/GenBank/DDBJ databases">
        <title>Evolution of Trichinella species and genotypes.</title>
        <authorList>
            <person name="Korhonen P.K."/>
            <person name="Edoardo P."/>
            <person name="Giuseppe L.R."/>
            <person name="Gasser R.B."/>
        </authorList>
    </citation>
    <scope>NUCLEOTIDE SEQUENCE [LARGE SCALE GENOMIC DNA]</scope>
    <source>
        <strain evidence="2">ISS10</strain>
    </source>
</reference>
<dbReference type="Proteomes" id="UP000054721">
    <property type="component" value="Unassembled WGS sequence"/>
</dbReference>
<dbReference type="AlphaFoldDB" id="A0A0V1KPC5"/>
<evidence type="ECO:0000313" key="3">
    <source>
        <dbReference type="Proteomes" id="UP000054721"/>
    </source>
</evidence>
<protein>
    <submittedName>
        <fullName evidence="2">Uncharacterized protein</fullName>
    </submittedName>
</protein>
<proteinExistence type="predicted"/>
<gene>
    <name evidence="2" type="ORF">T02_12628</name>
</gene>
<feature type="region of interest" description="Disordered" evidence="1">
    <location>
        <begin position="25"/>
        <end position="46"/>
    </location>
</feature>
<accession>A0A0V1KPC5</accession>
<dbReference type="EMBL" id="JYDW01000321">
    <property type="protein sequence ID" value="KRZ49291.1"/>
    <property type="molecule type" value="Genomic_DNA"/>
</dbReference>
<dbReference type="OrthoDB" id="5926159at2759"/>
<sequence length="118" mass="12975">MSGKKSSLKMKKYFDPPKEVTCMGPHRVSCRSKQNNDEPTSRPMASVNSDGTSVLFLRNVPTIVVFLANRSSAAFCFHTAMNICAATVSIVINSLDKRSLFGTKKKTIEQNLVSKCAE</sequence>
<evidence type="ECO:0000313" key="2">
    <source>
        <dbReference type="EMBL" id="KRZ49291.1"/>
    </source>
</evidence>
<name>A0A0V1KPC5_9BILA</name>
<evidence type="ECO:0000256" key="1">
    <source>
        <dbReference type="SAM" id="MobiDB-lite"/>
    </source>
</evidence>
<comment type="caution">
    <text evidence="2">The sequence shown here is derived from an EMBL/GenBank/DDBJ whole genome shotgun (WGS) entry which is preliminary data.</text>
</comment>